<dbReference type="OrthoDB" id="10261481at2759"/>
<protein>
    <submittedName>
        <fullName evidence="1">Uncharacterized protein</fullName>
    </submittedName>
</protein>
<dbReference type="AlphaFoldDB" id="A0A5J4UKC4"/>
<sequence length="162" mass="18288">MGCGGSKDTKSGGDSEETKAITVESVTFYRSDENGVPSEPVEGVFFTTDSKIHARCVLSHVLVGSYGRVVWVCKYVDYFSTNFLIHNIILLLWDKVIHEEQPANYEIVACNLTSLLMNIIDTHAELPRNWPVGEYELRLYINDKLLHTAPFRIIEPPVNINT</sequence>
<evidence type="ECO:0000313" key="2">
    <source>
        <dbReference type="Proteomes" id="UP000324800"/>
    </source>
</evidence>
<evidence type="ECO:0000313" key="1">
    <source>
        <dbReference type="EMBL" id="KAA6370510.1"/>
    </source>
</evidence>
<dbReference type="EMBL" id="SNRW01015310">
    <property type="protein sequence ID" value="KAA6370510.1"/>
    <property type="molecule type" value="Genomic_DNA"/>
</dbReference>
<accession>A0A5J4UKC4</accession>
<comment type="caution">
    <text evidence="1">The sequence shown here is derived from an EMBL/GenBank/DDBJ whole genome shotgun (WGS) entry which is preliminary data.</text>
</comment>
<organism evidence="1 2">
    <name type="scientific">Streblomastix strix</name>
    <dbReference type="NCBI Taxonomy" id="222440"/>
    <lineage>
        <taxon>Eukaryota</taxon>
        <taxon>Metamonada</taxon>
        <taxon>Preaxostyla</taxon>
        <taxon>Oxymonadida</taxon>
        <taxon>Streblomastigidae</taxon>
        <taxon>Streblomastix</taxon>
    </lineage>
</organism>
<gene>
    <name evidence="1" type="ORF">EZS28_033962</name>
</gene>
<reference evidence="1 2" key="1">
    <citation type="submission" date="2019-03" db="EMBL/GenBank/DDBJ databases">
        <title>Single cell metagenomics reveals metabolic interactions within the superorganism composed of flagellate Streblomastix strix and complex community of Bacteroidetes bacteria on its surface.</title>
        <authorList>
            <person name="Treitli S.C."/>
            <person name="Kolisko M."/>
            <person name="Husnik F."/>
            <person name="Keeling P."/>
            <person name="Hampl V."/>
        </authorList>
    </citation>
    <scope>NUCLEOTIDE SEQUENCE [LARGE SCALE GENOMIC DNA]</scope>
    <source>
        <strain evidence="1">ST1C</strain>
    </source>
</reference>
<dbReference type="Proteomes" id="UP000324800">
    <property type="component" value="Unassembled WGS sequence"/>
</dbReference>
<name>A0A5J4UKC4_9EUKA</name>
<proteinExistence type="predicted"/>